<keyword evidence="1" id="KW-0472">Membrane</keyword>
<dbReference type="Gene3D" id="3.30.450.20">
    <property type="entry name" value="PAS domain"/>
    <property type="match status" value="2"/>
</dbReference>
<dbReference type="EMBL" id="OCNJ01000006">
    <property type="protein sequence ID" value="SOD96652.1"/>
    <property type="molecule type" value="Genomic_DNA"/>
</dbReference>
<evidence type="ECO:0000256" key="1">
    <source>
        <dbReference type="SAM" id="Phobius"/>
    </source>
</evidence>
<evidence type="ECO:0000313" key="2">
    <source>
        <dbReference type="EMBL" id="SOD96652.1"/>
    </source>
</evidence>
<dbReference type="CDD" id="cd12914">
    <property type="entry name" value="PDC1_DGC_like"/>
    <property type="match status" value="1"/>
</dbReference>
<keyword evidence="3" id="KW-1185">Reference proteome</keyword>
<feature type="transmembrane region" description="Helical" evidence="1">
    <location>
        <begin position="32"/>
        <end position="52"/>
    </location>
</feature>
<evidence type="ECO:0000313" key="3">
    <source>
        <dbReference type="Proteomes" id="UP000219621"/>
    </source>
</evidence>
<feature type="transmembrane region" description="Helical" evidence="1">
    <location>
        <begin position="301"/>
        <end position="323"/>
    </location>
</feature>
<keyword evidence="1" id="KW-0812">Transmembrane</keyword>
<reference evidence="2 3" key="1">
    <citation type="submission" date="2017-09" db="EMBL/GenBank/DDBJ databases">
        <authorList>
            <person name="Ehlers B."/>
            <person name="Leendertz F.H."/>
        </authorList>
    </citation>
    <scope>NUCLEOTIDE SEQUENCE [LARGE SCALE GENOMIC DNA]</scope>
    <source>
        <strain evidence="2 3">USBA 140</strain>
    </source>
</reference>
<keyword evidence="1" id="KW-1133">Transmembrane helix</keyword>
<dbReference type="RefSeq" id="WP_176525172.1">
    <property type="nucleotide sequence ID" value="NZ_OCNJ01000006.1"/>
</dbReference>
<name>A0A286GMD2_9PROT</name>
<protein>
    <submittedName>
        <fullName evidence="2">Cache domain-containing protein</fullName>
    </submittedName>
</protein>
<gene>
    <name evidence="2" type="ORF">SAMN05421508_10623</name>
</gene>
<dbReference type="Proteomes" id="UP000219621">
    <property type="component" value="Unassembled WGS sequence"/>
</dbReference>
<sequence length="330" mass="36007">MLRFRKADGADRGRSIYSFDTDDSPRYAVKRWLALFAIGVVLLGVIGHVSYVRETTFQSARSQGLIAANLLSQNSARLFDMAEYLAVDLDGRIGGRGWDAIAVDRELWEASARAVARFPYVSAASLFDTTGDLRFTTLAHPAPSFSARDRDYFRAHLVSNAPAQAESIVSRPLWGTVGNRPIFFVSRGLKGPDGSLIGVIGVSLRTDYFKDFLETFQLPFHPTLQLVRQKDGTILAREPGEPLSDVERVGEKVRASLASGRLSQSLETDTAIVTVQRLPQWPVYAVVSFDRAAVDAAWKAAVVDFVVIGAVAIAALIALAALAPGRRLEP</sequence>
<organism evidence="2 3">
    <name type="scientific">Caenispirillum bisanense</name>
    <dbReference type="NCBI Taxonomy" id="414052"/>
    <lineage>
        <taxon>Bacteria</taxon>
        <taxon>Pseudomonadati</taxon>
        <taxon>Pseudomonadota</taxon>
        <taxon>Alphaproteobacteria</taxon>
        <taxon>Rhodospirillales</taxon>
        <taxon>Novispirillaceae</taxon>
        <taxon>Caenispirillum</taxon>
    </lineage>
</organism>
<proteinExistence type="predicted"/>
<dbReference type="AlphaFoldDB" id="A0A286GMD2"/>
<accession>A0A286GMD2</accession>